<keyword evidence="3" id="KW-1185">Reference proteome</keyword>
<evidence type="ECO:0000256" key="1">
    <source>
        <dbReference type="SAM" id="Phobius"/>
    </source>
</evidence>
<keyword evidence="1" id="KW-1133">Transmembrane helix</keyword>
<gene>
    <name evidence="2" type="ORF">DESAMIL20_677</name>
</gene>
<dbReference type="OrthoDB" id="9952147at2"/>
<dbReference type="RefSeq" id="WP_086033408.1">
    <property type="nucleotide sequence ID" value="NZ_MDSU01000016.1"/>
</dbReference>
<comment type="caution">
    <text evidence="2">The sequence shown here is derived from an EMBL/GenBank/DDBJ whole genome shotgun (WGS) entry which is preliminary data.</text>
</comment>
<evidence type="ECO:0000313" key="2">
    <source>
        <dbReference type="EMBL" id="OSS42493.1"/>
    </source>
</evidence>
<proteinExistence type="predicted"/>
<evidence type="ECO:0000313" key="3">
    <source>
        <dbReference type="Proteomes" id="UP000194141"/>
    </source>
</evidence>
<keyword evidence="1" id="KW-0472">Membrane</keyword>
<organism evidence="2 3">
    <name type="scientific">Desulfurella amilsii</name>
    <dbReference type="NCBI Taxonomy" id="1562698"/>
    <lineage>
        <taxon>Bacteria</taxon>
        <taxon>Pseudomonadati</taxon>
        <taxon>Campylobacterota</taxon>
        <taxon>Desulfurellia</taxon>
        <taxon>Desulfurellales</taxon>
        <taxon>Desulfurellaceae</taxon>
        <taxon>Desulfurella</taxon>
    </lineage>
</organism>
<feature type="transmembrane region" description="Helical" evidence="1">
    <location>
        <begin position="137"/>
        <end position="157"/>
    </location>
</feature>
<name>A0A1X4XY97_9BACT</name>
<keyword evidence="1" id="KW-0812">Transmembrane</keyword>
<accession>A0A1X4XY97</accession>
<dbReference type="AlphaFoldDB" id="A0A1X4XY97"/>
<dbReference type="Proteomes" id="UP000194141">
    <property type="component" value="Unassembled WGS sequence"/>
</dbReference>
<reference evidence="2 3" key="1">
    <citation type="journal article" date="2017" name="Front. Microbiol.">
        <title>Genome Sequence of Desulfurella amilsii Strain TR1 and Comparative Genomics of Desulfurellaceae Family.</title>
        <authorList>
            <person name="Florentino A.P."/>
            <person name="Stams A.J."/>
            <person name="Sanchez-Andrea I."/>
        </authorList>
    </citation>
    <scope>NUCLEOTIDE SEQUENCE [LARGE SCALE GENOMIC DNA]</scope>
    <source>
        <strain evidence="2 3">TR1</strain>
    </source>
</reference>
<dbReference type="STRING" id="1562698.DESAMIL20_677"/>
<protein>
    <submittedName>
        <fullName evidence="2">Uncharacterized protein</fullName>
    </submittedName>
</protein>
<dbReference type="EMBL" id="MDSU01000016">
    <property type="protein sequence ID" value="OSS42493.1"/>
    <property type="molecule type" value="Genomic_DNA"/>
</dbReference>
<sequence>MDEQTNEKKEKLLKQIDLQKNFMIYLQYLLEKTQKNRRKDRVYENKKTGRKYFIMPTLLERFFDIEFTKYIMLKDRYFLEFGEESINEYINTKREFPMPTKQISARVGRHTYNFYEIYYLLLYYFKTKYNIKITDSFLYLIYVATNIPPAVLAYMQLHSDFWLKRYKKRDINWEKLFAEHDELKKAVEMVEERYLRGLKSDKQNSVG</sequence>